<proteinExistence type="predicted"/>
<feature type="domain" description="Ig-like" evidence="2">
    <location>
        <begin position="34"/>
        <end position="127"/>
    </location>
</feature>
<organism evidence="4 6">
    <name type="scientific">Bursaphelenchus xylophilus</name>
    <name type="common">Pinewood nematode worm</name>
    <name type="synonym">Aphelenchoides xylophilus</name>
    <dbReference type="NCBI Taxonomy" id="6326"/>
    <lineage>
        <taxon>Eukaryota</taxon>
        <taxon>Metazoa</taxon>
        <taxon>Ecdysozoa</taxon>
        <taxon>Nematoda</taxon>
        <taxon>Chromadorea</taxon>
        <taxon>Rhabditida</taxon>
        <taxon>Tylenchina</taxon>
        <taxon>Tylenchomorpha</taxon>
        <taxon>Aphelenchoidea</taxon>
        <taxon>Aphelenchoididae</taxon>
        <taxon>Bursaphelenchus</taxon>
    </lineage>
</organism>
<evidence type="ECO:0000313" key="6">
    <source>
        <dbReference type="WBParaSite" id="BXY_0760700.1"/>
    </source>
</evidence>
<evidence type="ECO:0000313" key="3">
    <source>
        <dbReference type="EMBL" id="CAD5226867.1"/>
    </source>
</evidence>
<dbReference type="SUPFAM" id="SSF48726">
    <property type="entry name" value="Immunoglobulin"/>
    <property type="match status" value="1"/>
</dbReference>
<evidence type="ECO:0000256" key="1">
    <source>
        <dbReference type="SAM" id="SignalP"/>
    </source>
</evidence>
<dbReference type="EMBL" id="CAJFCV020000004">
    <property type="protein sequence ID" value="CAG9116411.1"/>
    <property type="molecule type" value="Genomic_DNA"/>
</dbReference>
<gene>
    <name evidence="3" type="ORF">BXYJ_LOCUS9412</name>
</gene>
<evidence type="ECO:0000313" key="5">
    <source>
        <dbReference type="Proteomes" id="UP000659654"/>
    </source>
</evidence>
<feature type="signal peptide" evidence="1">
    <location>
        <begin position="1"/>
        <end position="18"/>
    </location>
</feature>
<sequence>MSKLKVVIFLLLVLQCLGYQLTSTNDNYLSLVAGFTARMQCSVYRCDSKRPVISWYKDDLLLFNGTEFIPTSGFEPENIVLQETTTSERPSPDLCVNDEYTLLLKNLTLQDSGKYRCELNDYPQQLDFHLNVLESGLKFGFNQNMTFDYSECCLEKGISPLCRPMCRPRDLHLEFFDPTSCQTNDYKNFLSCATDFGRKDYIPCCRQKNIPSFCFDFCSSNFQMLKRSHRLCLYYLPEIFQCFSQPHSLNPEIPTGLHWRKGGNRVKLCWRSSMMPEETVGYTVHLKEMSLGTAAATNLLVEKQRKSRSTQIMIAKHSLGTPQVTYLHLANSSIQHEGEDVCINLDGLSPSIRYAVMVQTNTKTGVSEPSAPLFLA</sequence>
<dbReference type="InterPro" id="IPR003599">
    <property type="entry name" value="Ig_sub"/>
</dbReference>
<dbReference type="CDD" id="cd00096">
    <property type="entry name" value="Ig"/>
    <property type="match status" value="1"/>
</dbReference>
<dbReference type="SMART" id="SM00409">
    <property type="entry name" value="IG"/>
    <property type="match status" value="1"/>
</dbReference>
<dbReference type="SUPFAM" id="SSF49265">
    <property type="entry name" value="Fibronectin type III"/>
    <property type="match status" value="1"/>
</dbReference>
<dbReference type="InterPro" id="IPR013783">
    <property type="entry name" value="Ig-like_fold"/>
</dbReference>
<dbReference type="Gene3D" id="2.60.40.10">
    <property type="entry name" value="Immunoglobulins"/>
    <property type="match status" value="1"/>
</dbReference>
<accession>A0A1I7S3M6</accession>
<dbReference type="PROSITE" id="PS50835">
    <property type="entry name" value="IG_LIKE"/>
    <property type="match status" value="1"/>
</dbReference>
<dbReference type="Proteomes" id="UP000095284">
    <property type="component" value="Unplaced"/>
</dbReference>
<dbReference type="InterPro" id="IPR007110">
    <property type="entry name" value="Ig-like_dom"/>
</dbReference>
<dbReference type="Proteomes" id="UP000582659">
    <property type="component" value="Unassembled WGS sequence"/>
</dbReference>
<protein>
    <submittedName>
        <fullName evidence="3">(pine wood nematode) hypothetical protein</fullName>
    </submittedName>
    <submittedName>
        <fullName evidence="6">Ig-like domain-containing protein</fullName>
    </submittedName>
</protein>
<dbReference type="InterPro" id="IPR036116">
    <property type="entry name" value="FN3_sf"/>
</dbReference>
<reference evidence="3" key="2">
    <citation type="submission" date="2020-09" db="EMBL/GenBank/DDBJ databases">
        <authorList>
            <person name="Kikuchi T."/>
        </authorList>
    </citation>
    <scope>NUCLEOTIDE SEQUENCE</scope>
    <source>
        <strain evidence="3">Ka4C1</strain>
    </source>
</reference>
<keyword evidence="1" id="KW-0732">Signal</keyword>
<dbReference type="eggNOG" id="ENOG502QRA3">
    <property type="taxonomic scope" value="Eukaryota"/>
</dbReference>
<dbReference type="InterPro" id="IPR036179">
    <property type="entry name" value="Ig-like_dom_sf"/>
</dbReference>
<dbReference type="OrthoDB" id="5843172at2759"/>
<reference evidence="6" key="1">
    <citation type="submission" date="2016-11" db="UniProtKB">
        <authorList>
            <consortium name="WormBaseParasite"/>
        </authorList>
    </citation>
    <scope>IDENTIFICATION</scope>
</reference>
<dbReference type="AlphaFoldDB" id="A0A1I7S3M6"/>
<feature type="chain" id="PRO_5035359681" evidence="1">
    <location>
        <begin position="19"/>
        <end position="376"/>
    </location>
</feature>
<dbReference type="Pfam" id="PF01682">
    <property type="entry name" value="DB"/>
    <property type="match status" value="1"/>
</dbReference>
<evidence type="ECO:0000259" key="2">
    <source>
        <dbReference type="PROSITE" id="PS50835"/>
    </source>
</evidence>
<evidence type="ECO:0000313" key="4">
    <source>
        <dbReference type="Proteomes" id="UP000095284"/>
    </source>
</evidence>
<dbReference type="WBParaSite" id="BXY_0760700.1">
    <property type="protein sequence ID" value="BXY_0760700.1"/>
    <property type="gene ID" value="BXY_0760700"/>
</dbReference>
<dbReference type="SMR" id="A0A1I7S3M6"/>
<keyword evidence="5" id="KW-1185">Reference proteome</keyword>
<dbReference type="InterPro" id="IPR002602">
    <property type="entry name" value="DB"/>
</dbReference>
<dbReference type="EMBL" id="CAJFDI010000004">
    <property type="protein sequence ID" value="CAD5226867.1"/>
    <property type="molecule type" value="Genomic_DNA"/>
</dbReference>
<dbReference type="Proteomes" id="UP000659654">
    <property type="component" value="Unassembled WGS sequence"/>
</dbReference>
<name>A0A1I7S3M6_BURXY</name>